<feature type="domain" description="4Fe-4S ferredoxin-type" evidence="10">
    <location>
        <begin position="653"/>
        <end position="682"/>
    </location>
</feature>
<evidence type="ECO:0000256" key="9">
    <source>
        <dbReference type="SAM" id="Coils"/>
    </source>
</evidence>
<accession>A0A923KLL1</accession>
<evidence type="ECO:0000256" key="3">
    <source>
        <dbReference type="ARBA" id="ARBA00022485"/>
    </source>
</evidence>
<keyword evidence="6" id="KW-0560">Oxidoreductase</keyword>
<dbReference type="Pfam" id="PF12838">
    <property type="entry name" value="Fer4_7"/>
    <property type="match status" value="1"/>
</dbReference>
<dbReference type="InterPro" id="IPR050722">
    <property type="entry name" value="Pyruvate:ferred/Flavod_OxRd"/>
</dbReference>
<dbReference type="InterPro" id="IPR019752">
    <property type="entry name" value="Pyrv/ketoisovalerate_OxRed_cat"/>
</dbReference>
<dbReference type="InterPro" id="IPR019456">
    <property type="entry name" value="Pyrv-flavodox_OxRtase_EKR"/>
</dbReference>
<dbReference type="FunFam" id="3.40.50.920:FF:000007">
    <property type="entry name" value="Pyruvate:ferredoxin (Flavodoxin) oxidoreductase"/>
    <property type="match status" value="1"/>
</dbReference>
<dbReference type="PANTHER" id="PTHR32154:SF0">
    <property type="entry name" value="PYRUVATE-FLAVODOXIN OXIDOREDUCTASE-RELATED"/>
    <property type="match status" value="1"/>
</dbReference>
<dbReference type="SUPFAM" id="SSF54862">
    <property type="entry name" value="4Fe-4S ferredoxins"/>
    <property type="match status" value="1"/>
</dbReference>
<dbReference type="InterPro" id="IPR017900">
    <property type="entry name" value="4Fe4S_Fe_S_CS"/>
</dbReference>
<dbReference type="InterPro" id="IPR002880">
    <property type="entry name" value="Pyrv_Fd/Flavodoxin_OxRdtase_N"/>
</dbReference>
<gene>
    <name evidence="11" type="ORF">H7U19_14335</name>
</gene>
<comment type="caution">
    <text evidence="11">The sequence shown here is derived from an EMBL/GenBank/DDBJ whole genome shotgun (WGS) entry which is preliminary data.</text>
</comment>
<sequence length="1158" mass="129521">MKTSTHNIVNANQAVALMAYKTNAVFPIYPITPASEMSELAEQWSAENKQNVFGQIPSAFQMQSEAGVAGAMHGALQTGSLSTTFTASQGLLLMLPNMYKIAGELTPNVIHVATRSIATHALSIFGDHSDVMAVRQSGYAMLASATVQEAHDFALISQSASLESRIPFVHFFDGFRTSHEINNIELMDDETILSLINPNHIKRHAENALTPNNPVLRGTSQAEDVFFQSREAINPFYNACPDIVQNAMDKFGELTGRHYQLFEYFGHPEAEHLIISMASSTETIESTINHFNKKGEKYGLIKVRLFRPFSTKHLISALPKSVKSIAVLDRTKEPGTSGEPLYLDTLQSIFEAYQNKKLSTFPEVIGGRYGLSSKEFTPSMVNAIFQNLKSENPKRNFTVGIKDDVTHLSLDISESININTNKYQAIFYHEKEATPDFVNALKLVGAKDNTFVQGYTQINYKKSNSYNISHLRIGDAPIKSPYLIEDADFIGCQNAHFTKNDTIFHNLKPEGTLLVNTSQTSKAFWQSLSAENQELIIKKQINLFIVNIDELKANQTLKPNDLSEFFGCLLAMKKDLYYDDNVADLGEWIYKVDIASTSKKVSSNEAFDKTFNESLLGQLLSGKGDDIPVSLMPADGTYPTDTSRFNPVQNNSYLPNWDTDFCTQCGACSMACPQSALRIKVYNEENFNDTPKAFKHIPSADFDLMQYTIQINPEQCNGCNNCVDACPVKALTLKTQDELEEAKKNWNYFETIPEFDRTKIDVAKVSQQQLQEPLFKYSSGVEGCGEAPYQKLMSQLFGDRLLIANATGASSIFGGALPTTPWAKNKDGHGPAWSNSLFEDNAEFGLGFRMSINQKEKEAKYLLDSLREALDNDLIDKILNAKQTTELEIQEQRKNIDLLNLELAKLKSKEALQLLDISENLIKKSVWLVGGDGWAYDIGYGGIDHVLASGENVNILVLDNEVYDNTGAQASKATPFGAQAKFAFNGKQKQKKDLGRLAMTYDNVYVASVAIGVDQEQTLKAFNEAESFNGPSIIIAYCHSASHGIDVKHPSQYHKLAVASGQWLLYRNDPRRMEKRLNPMQLDSGVPSIKIQEYLKLEKRFSKLFQKDEAQFKTLMKIAQKQVGDRFDKYLAMASLESKVNRNKLIQDNRIKRQLTYK</sequence>
<dbReference type="InterPro" id="IPR009014">
    <property type="entry name" value="Transketo_C/PFOR_II"/>
</dbReference>
<dbReference type="GO" id="GO:0016903">
    <property type="term" value="F:oxidoreductase activity, acting on the aldehyde or oxo group of donors"/>
    <property type="evidence" value="ECO:0007669"/>
    <property type="project" value="InterPro"/>
</dbReference>
<dbReference type="CDD" id="cd07034">
    <property type="entry name" value="TPP_PYR_PFOR_IOR-alpha_like"/>
    <property type="match status" value="1"/>
</dbReference>
<organism evidence="11 12">
    <name type="scientific">Hyunsoonleella aquatilis</name>
    <dbReference type="NCBI Taxonomy" id="2762758"/>
    <lineage>
        <taxon>Bacteria</taxon>
        <taxon>Pseudomonadati</taxon>
        <taxon>Bacteroidota</taxon>
        <taxon>Flavobacteriia</taxon>
        <taxon>Flavobacteriales</taxon>
        <taxon>Flavobacteriaceae</taxon>
    </lineage>
</organism>
<dbReference type="Gene3D" id="3.30.70.20">
    <property type="match status" value="1"/>
</dbReference>
<dbReference type="InterPro" id="IPR037112">
    <property type="entry name" value="Pyrv-flavodox_OxR_EKR_sf"/>
</dbReference>
<dbReference type="RefSeq" id="WP_186563563.1">
    <property type="nucleotide sequence ID" value="NZ_JACNMF010000005.1"/>
</dbReference>
<dbReference type="SUPFAM" id="SSF52922">
    <property type="entry name" value="TK C-terminal domain-like"/>
    <property type="match status" value="1"/>
</dbReference>
<dbReference type="PANTHER" id="PTHR32154">
    <property type="entry name" value="PYRUVATE-FLAVODOXIN OXIDOREDUCTASE-RELATED"/>
    <property type="match status" value="1"/>
</dbReference>
<evidence type="ECO:0000256" key="6">
    <source>
        <dbReference type="ARBA" id="ARBA00023002"/>
    </source>
</evidence>
<keyword evidence="7" id="KW-0408">Iron</keyword>
<dbReference type="SUPFAM" id="SSF52518">
    <property type="entry name" value="Thiamin diphosphate-binding fold (THDP-binding)"/>
    <property type="match status" value="2"/>
</dbReference>
<dbReference type="Gene3D" id="3.40.920.10">
    <property type="entry name" value="Pyruvate-ferredoxin oxidoreductase, PFOR, domain III"/>
    <property type="match status" value="1"/>
</dbReference>
<name>A0A923KLL1_9FLAO</name>
<evidence type="ECO:0000256" key="4">
    <source>
        <dbReference type="ARBA" id="ARBA00022723"/>
    </source>
</evidence>
<keyword evidence="5" id="KW-0249">Electron transport</keyword>
<reference evidence="11" key="1">
    <citation type="submission" date="2020-08" db="EMBL/GenBank/DDBJ databases">
        <title>Hyunsoonleella sp. strain SJ7 genome sequencing and assembly.</title>
        <authorList>
            <person name="Kim I."/>
        </authorList>
    </citation>
    <scope>NUCLEOTIDE SEQUENCE</scope>
    <source>
        <strain evidence="11">SJ7</strain>
    </source>
</reference>
<dbReference type="Pfam" id="PF10371">
    <property type="entry name" value="EKR"/>
    <property type="match status" value="1"/>
</dbReference>
<dbReference type="Gene3D" id="3.40.50.920">
    <property type="match status" value="1"/>
</dbReference>
<dbReference type="EMBL" id="JACNMF010000005">
    <property type="protein sequence ID" value="MBC3759592.1"/>
    <property type="molecule type" value="Genomic_DNA"/>
</dbReference>
<evidence type="ECO:0000313" key="11">
    <source>
        <dbReference type="EMBL" id="MBC3759592.1"/>
    </source>
</evidence>
<dbReference type="PROSITE" id="PS00198">
    <property type="entry name" value="4FE4S_FER_1"/>
    <property type="match status" value="1"/>
</dbReference>
<keyword evidence="12" id="KW-1185">Reference proteome</keyword>
<feature type="domain" description="4Fe-4S ferredoxin-type" evidence="10">
    <location>
        <begin position="707"/>
        <end position="736"/>
    </location>
</feature>
<keyword evidence="2" id="KW-0813">Transport</keyword>
<dbReference type="Pfam" id="PF01855">
    <property type="entry name" value="POR_N"/>
    <property type="match status" value="1"/>
</dbReference>
<dbReference type="PROSITE" id="PS51379">
    <property type="entry name" value="4FE4S_FER_2"/>
    <property type="match status" value="2"/>
</dbReference>
<keyword evidence="8" id="KW-0411">Iron-sulfur</keyword>
<evidence type="ECO:0000256" key="7">
    <source>
        <dbReference type="ARBA" id="ARBA00023004"/>
    </source>
</evidence>
<dbReference type="AlphaFoldDB" id="A0A923KLL1"/>
<dbReference type="Pfam" id="PF17147">
    <property type="entry name" value="PFOR_II"/>
    <property type="match status" value="1"/>
</dbReference>
<evidence type="ECO:0000259" key="10">
    <source>
        <dbReference type="PROSITE" id="PS51379"/>
    </source>
</evidence>
<evidence type="ECO:0000313" key="12">
    <source>
        <dbReference type="Proteomes" id="UP000656244"/>
    </source>
</evidence>
<dbReference type="InterPro" id="IPR033412">
    <property type="entry name" value="PFOR_II"/>
</dbReference>
<evidence type="ECO:0000256" key="5">
    <source>
        <dbReference type="ARBA" id="ARBA00022982"/>
    </source>
</evidence>
<evidence type="ECO:0000256" key="8">
    <source>
        <dbReference type="ARBA" id="ARBA00023014"/>
    </source>
</evidence>
<keyword evidence="3" id="KW-0004">4Fe-4S</keyword>
<dbReference type="Gene3D" id="3.40.50.970">
    <property type="match status" value="2"/>
</dbReference>
<dbReference type="InterPro" id="IPR002869">
    <property type="entry name" value="Pyrv_flavodox_OxRed_cen"/>
</dbReference>
<dbReference type="SUPFAM" id="SSF53323">
    <property type="entry name" value="Pyruvate-ferredoxin oxidoreductase, PFOR, domain III"/>
    <property type="match status" value="1"/>
</dbReference>
<dbReference type="Pfam" id="PF01558">
    <property type="entry name" value="POR"/>
    <property type="match status" value="1"/>
</dbReference>
<dbReference type="InterPro" id="IPR017896">
    <property type="entry name" value="4Fe4S_Fe-S-bd"/>
</dbReference>
<evidence type="ECO:0000256" key="2">
    <source>
        <dbReference type="ARBA" id="ARBA00022448"/>
    </source>
</evidence>
<dbReference type="SMART" id="SM00890">
    <property type="entry name" value="EKR"/>
    <property type="match status" value="1"/>
</dbReference>
<proteinExistence type="inferred from homology"/>
<dbReference type="Gene3D" id="4.10.780.10">
    <property type="entry name" value="Pyruvate-flavodoxin oxidoreductase, EKR domain"/>
    <property type="match status" value="1"/>
</dbReference>
<dbReference type="Pfam" id="PF02775">
    <property type="entry name" value="TPP_enzyme_C"/>
    <property type="match status" value="1"/>
</dbReference>
<dbReference type="GO" id="GO:0046872">
    <property type="term" value="F:metal ion binding"/>
    <property type="evidence" value="ECO:0007669"/>
    <property type="project" value="UniProtKB-KW"/>
</dbReference>
<comment type="similarity">
    <text evidence="1">Belongs to the pyruvate:ferredoxin/flavodoxin oxidoreductase family.</text>
</comment>
<dbReference type="GO" id="GO:0051539">
    <property type="term" value="F:4 iron, 4 sulfur cluster binding"/>
    <property type="evidence" value="ECO:0007669"/>
    <property type="project" value="UniProtKB-KW"/>
</dbReference>
<keyword evidence="9" id="KW-0175">Coiled coil</keyword>
<dbReference type="Proteomes" id="UP000656244">
    <property type="component" value="Unassembled WGS sequence"/>
</dbReference>
<protein>
    <submittedName>
        <fullName evidence="11">4Fe-4S binding protein</fullName>
    </submittedName>
</protein>
<evidence type="ECO:0000256" key="1">
    <source>
        <dbReference type="ARBA" id="ARBA00009032"/>
    </source>
</evidence>
<dbReference type="GO" id="GO:0006979">
    <property type="term" value="P:response to oxidative stress"/>
    <property type="evidence" value="ECO:0007669"/>
    <property type="project" value="TreeGrafter"/>
</dbReference>
<dbReference type="InterPro" id="IPR029061">
    <property type="entry name" value="THDP-binding"/>
</dbReference>
<feature type="coiled-coil region" evidence="9">
    <location>
        <begin position="852"/>
        <end position="909"/>
    </location>
</feature>
<dbReference type="FunFam" id="3.40.50.970:FF:000012">
    <property type="entry name" value="Pyruvate:ferredoxin (Flavodoxin) oxidoreductase"/>
    <property type="match status" value="1"/>
</dbReference>
<keyword evidence="4" id="KW-0479">Metal-binding</keyword>
<dbReference type="GO" id="GO:0030976">
    <property type="term" value="F:thiamine pyrophosphate binding"/>
    <property type="evidence" value="ECO:0007669"/>
    <property type="project" value="InterPro"/>
</dbReference>
<dbReference type="GO" id="GO:0044281">
    <property type="term" value="P:small molecule metabolic process"/>
    <property type="evidence" value="ECO:0007669"/>
    <property type="project" value="UniProtKB-ARBA"/>
</dbReference>
<dbReference type="InterPro" id="IPR011766">
    <property type="entry name" value="TPP_enzyme_TPP-bd"/>
</dbReference>